<evidence type="ECO:0000256" key="2">
    <source>
        <dbReference type="ARBA" id="ARBA00022679"/>
    </source>
</evidence>
<reference evidence="10 11" key="1">
    <citation type="journal article" date="2011" name="Mol. Biol. Evol.">
        <title>Phylogenomic evidence for the presence of a flagellum and cbb3 oxidase in the free-living mitochondrial ancestor.</title>
        <authorList>
            <person name="Sassera D."/>
            <person name="Lo N."/>
            <person name="Epis S."/>
            <person name="D'Auria G."/>
            <person name="Montagna M."/>
            <person name="Comandatore F."/>
            <person name="Horner D."/>
            <person name="Pereto J."/>
            <person name="Luciano A.M."/>
            <person name="Franciosi F."/>
            <person name="Ferri E."/>
            <person name="Crotti E."/>
            <person name="Bazzocchi C."/>
            <person name="Daffonchio D."/>
            <person name="Sacchi L."/>
            <person name="Moya A."/>
            <person name="Latorre A."/>
            <person name="Bandi C."/>
        </authorList>
    </citation>
    <scope>NUCLEOTIDE SEQUENCE [LARGE SCALE GENOMIC DNA]</scope>
    <source>
        <strain evidence="10 11">IricVA</strain>
    </source>
</reference>
<keyword evidence="3 8" id="KW-0819">tRNA processing</keyword>
<keyword evidence="10" id="KW-0540">Nuclease</keyword>
<dbReference type="GO" id="GO:0061711">
    <property type="term" value="F:tRNA N(6)-L-threonylcarbamoyladenine synthase activity"/>
    <property type="evidence" value="ECO:0007669"/>
    <property type="project" value="UniProtKB-EC"/>
</dbReference>
<accession>F7XWP3</accession>
<feature type="binding site" evidence="8">
    <location>
        <position position="304"/>
    </location>
    <ligand>
        <name>Fe cation</name>
        <dbReference type="ChEBI" id="CHEBI:24875"/>
    </ligand>
</feature>
<dbReference type="InterPro" id="IPR043129">
    <property type="entry name" value="ATPase_NBD"/>
</dbReference>
<dbReference type="HOGENOM" id="CLU_023208_0_2_5"/>
<keyword evidence="4 8" id="KW-0479">Metal-binding</keyword>
<keyword evidence="1 8" id="KW-0963">Cytoplasm</keyword>
<comment type="function">
    <text evidence="8">Required for the formation of a threonylcarbamoyl group on adenosine at position 37 (t(6)A37) in tRNAs that read codons beginning with adenine. Is involved in the transfer of the threonylcarbamoyl moiety of threonylcarbamoyl-AMP (TC-AMP) to the N6 group of A37, together with TsaE and TsaB. TsaD likely plays a direct catalytic role in this reaction.</text>
</comment>
<dbReference type="InterPro" id="IPR017860">
    <property type="entry name" value="Peptidase_M22_CS"/>
</dbReference>
<dbReference type="PANTHER" id="PTHR11735:SF6">
    <property type="entry name" value="TRNA N6-ADENOSINE THREONYLCARBAMOYLTRANSFERASE, MITOCHONDRIAL"/>
    <property type="match status" value="1"/>
</dbReference>
<organism evidence="10 11">
    <name type="scientific">Midichloria mitochondrii (strain IricVA)</name>
    <dbReference type="NCBI Taxonomy" id="696127"/>
    <lineage>
        <taxon>Bacteria</taxon>
        <taxon>Pseudomonadati</taxon>
        <taxon>Pseudomonadota</taxon>
        <taxon>Alphaproteobacteria</taxon>
        <taxon>Rickettsiales</taxon>
        <taxon>Candidatus Midichloriaceae</taxon>
        <taxon>Candidatus Midichloria</taxon>
    </lineage>
</organism>
<feature type="binding site" evidence="8">
    <location>
        <position position="111"/>
    </location>
    <ligand>
        <name>Fe cation</name>
        <dbReference type="ChEBI" id="CHEBI:24875"/>
    </ligand>
</feature>
<dbReference type="AlphaFoldDB" id="F7XWP3"/>
<evidence type="ECO:0000313" key="11">
    <source>
        <dbReference type="Proteomes" id="UP000006639"/>
    </source>
</evidence>
<keyword evidence="10" id="KW-0378">Hydrolase</keyword>
<dbReference type="Gene3D" id="3.30.420.40">
    <property type="match status" value="2"/>
</dbReference>
<feature type="binding site" evidence="8">
    <location>
        <position position="276"/>
    </location>
    <ligand>
        <name>substrate</name>
    </ligand>
</feature>
<gene>
    <name evidence="8" type="primary">tsaD</name>
    <name evidence="10" type="ordered locus">midi_00802</name>
</gene>
<evidence type="ECO:0000256" key="7">
    <source>
        <dbReference type="ARBA" id="ARBA00048117"/>
    </source>
</evidence>
<dbReference type="FunFam" id="3.30.420.40:FF:000040">
    <property type="entry name" value="tRNA N6-adenosine threonylcarbamoyltransferase"/>
    <property type="match status" value="1"/>
</dbReference>
<dbReference type="GO" id="GO:0004519">
    <property type="term" value="F:endonuclease activity"/>
    <property type="evidence" value="ECO:0007669"/>
    <property type="project" value="UniProtKB-KW"/>
</dbReference>
<dbReference type="SUPFAM" id="SSF53067">
    <property type="entry name" value="Actin-like ATPase domain"/>
    <property type="match status" value="2"/>
</dbReference>
<dbReference type="InterPro" id="IPR017861">
    <property type="entry name" value="KAE1/TsaD"/>
</dbReference>
<name>F7XWP3_MIDMI</name>
<feature type="binding site" evidence="8">
    <location>
        <begin position="133"/>
        <end position="137"/>
    </location>
    <ligand>
        <name>substrate</name>
    </ligand>
</feature>
<comment type="cofactor">
    <cofactor evidence="8">
        <name>Fe(2+)</name>
        <dbReference type="ChEBI" id="CHEBI:29033"/>
    </cofactor>
    <text evidence="8">Binds 1 Fe(2+) ion per subunit.</text>
</comment>
<comment type="catalytic activity">
    <reaction evidence="7 8">
        <text>L-threonylcarbamoyladenylate + adenosine(37) in tRNA = N(6)-L-threonylcarbamoyladenosine(37) in tRNA + AMP + H(+)</text>
        <dbReference type="Rhea" id="RHEA:37059"/>
        <dbReference type="Rhea" id="RHEA-COMP:10162"/>
        <dbReference type="Rhea" id="RHEA-COMP:10163"/>
        <dbReference type="ChEBI" id="CHEBI:15378"/>
        <dbReference type="ChEBI" id="CHEBI:73682"/>
        <dbReference type="ChEBI" id="CHEBI:74411"/>
        <dbReference type="ChEBI" id="CHEBI:74418"/>
        <dbReference type="ChEBI" id="CHEBI:456215"/>
        <dbReference type="EC" id="2.3.1.234"/>
    </reaction>
</comment>
<dbReference type="Proteomes" id="UP000006639">
    <property type="component" value="Chromosome"/>
</dbReference>
<keyword evidence="6 8" id="KW-0012">Acyltransferase</keyword>
<keyword evidence="2 8" id="KW-0808">Transferase</keyword>
<dbReference type="EMBL" id="CP002130">
    <property type="protein sequence ID" value="AEI89092.1"/>
    <property type="molecule type" value="Genomic_DNA"/>
</dbReference>
<dbReference type="PROSITE" id="PS01016">
    <property type="entry name" value="GLYCOPROTEASE"/>
    <property type="match status" value="1"/>
</dbReference>
<evidence type="ECO:0000256" key="8">
    <source>
        <dbReference type="HAMAP-Rule" id="MF_01445"/>
    </source>
</evidence>
<keyword evidence="10" id="KW-0238">DNA-binding</keyword>
<feature type="binding site" evidence="8">
    <location>
        <position position="179"/>
    </location>
    <ligand>
        <name>substrate</name>
    </ligand>
</feature>
<dbReference type="GO" id="GO:0003677">
    <property type="term" value="F:DNA binding"/>
    <property type="evidence" value="ECO:0007669"/>
    <property type="project" value="UniProtKB-KW"/>
</dbReference>
<dbReference type="KEGG" id="mmn:midi_00802"/>
<evidence type="ECO:0000256" key="3">
    <source>
        <dbReference type="ARBA" id="ARBA00022694"/>
    </source>
</evidence>
<dbReference type="GO" id="GO:0005506">
    <property type="term" value="F:iron ion binding"/>
    <property type="evidence" value="ECO:0007669"/>
    <property type="project" value="UniProtKB-UniRule"/>
</dbReference>
<dbReference type="EC" id="2.3.1.234" evidence="8"/>
<feature type="binding site" evidence="8">
    <location>
        <position position="183"/>
    </location>
    <ligand>
        <name>substrate</name>
    </ligand>
</feature>
<keyword evidence="11" id="KW-1185">Reference proteome</keyword>
<sequence>MIILGIESSCDETAVAIVNSERKILSNQIYSQIKEHKEFGGVVPEVAARSHIECLPYLFQKSLQESSLTYSDLDGIAVTAGPGLIGGVMVGVIFAKTVASILKKPFIAVNHLEGHALTVRLTDKIEFPYLLLLASGGHCQFLLVEGINQYKQISTTVDDAAGEAFDKVAKMLNLDYPGGPAIEKLALKGNPKAFQFPKPLCEANRYDLSFSGLKTAVRQLIEKNDIEHIKNDICASFQDTVAEIFLYKINQAIEIINRDSPKKVNSFVIAGGVAANKYIREKISEFLINHGYNFIAPPIHLCTDNAAMIAWAGLELFTDWPYQ</sequence>
<evidence type="ECO:0000256" key="4">
    <source>
        <dbReference type="ARBA" id="ARBA00022723"/>
    </source>
</evidence>
<protein>
    <recommendedName>
        <fullName evidence="8">tRNA N6-adenosine threonylcarbamoyltransferase</fullName>
        <ecNumber evidence="8">2.3.1.234</ecNumber>
    </recommendedName>
    <alternativeName>
        <fullName evidence="8">N6-L-threonylcarbamoyladenine synthase</fullName>
        <shortName evidence="8">t(6)A synthase</shortName>
    </alternativeName>
    <alternativeName>
        <fullName evidence="8">t(6)A37 threonylcarbamoyladenosine biosynthesis protein TsaD</fullName>
    </alternativeName>
    <alternativeName>
        <fullName evidence="8">tRNA threonylcarbamoyladenosine biosynthesis protein TsaD</fullName>
    </alternativeName>
</protein>
<keyword evidence="5 8" id="KW-0408">Iron</keyword>
<proteinExistence type="inferred from homology"/>
<comment type="subcellular location">
    <subcellularLocation>
        <location evidence="8">Cytoplasm</location>
    </subcellularLocation>
</comment>
<dbReference type="InterPro" id="IPR000905">
    <property type="entry name" value="Gcp-like_dom"/>
</dbReference>
<dbReference type="PANTHER" id="PTHR11735">
    <property type="entry name" value="TRNA N6-ADENOSINE THREONYLCARBAMOYLTRANSFERASE"/>
    <property type="match status" value="1"/>
</dbReference>
<evidence type="ECO:0000256" key="1">
    <source>
        <dbReference type="ARBA" id="ARBA00022490"/>
    </source>
</evidence>
<evidence type="ECO:0000259" key="9">
    <source>
        <dbReference type="Pfam" id="PF00814"/>
    </source>
</evidence>
<feature type="binding site" evidence="8">
    <location>
        <position position="115"/>
    </location>
    <ligand>
        <name>Fe cation</name>
        <dbReference type="ChEBI" id="CHEBI:24875"/>
    </ligand>
</feature>
<dbReference type="PRINTS" id="PR00789">
    <property type="entry name" value="OSIALOPTASE"/>
</dbReference>
<dbReference type="GO" id="GO:0002949">
    <property type="term" value="P:tRNA threonylcarbamoyladenosine modification"/>
    <property type="evidence" value="ECO:0007669"/>
    <property type="project" value="UniProtKB-UniRule"/>
</dbReference>
<dbReference type="NCBIfam" id="TIGR03723">
    <property type="entry name" value="T6A_TsaD_YgjD"/>
    <property type="match status" value="1"/>
</dbReference>
<comment type="similarity">
    <text evidence="8">Belongs to the KAE1 / TsaD family.</text>
</comment>
<evidence type="ECO:0000256" key="6">
    <source>
        <dbReference type="ARBA" id="ARBA00023315"/>
    </source>
</evidence>
<feature type="binding site" evidence="8">
    <location>
        <position position="166"/>
    </location>
    <ligand>
        <name>substrate</name>
    </ligand>
</feature>
<feature type="domain" description="Gcp-like" evidence="9">
    <location>
        <begin position="23"/>
        <end position="311"/>
    </location>
</feature>
<dbReference type="Pfam" id="PF00814">
    <property type="entry name" value="TsaD"/>
    <property type="match status" value="1"/>
</dbReference>
<dbReference type="FunFam" id="3.30.420.40:FF:000012">
    <property type="entry name" value="tRNA N6-adenosine threonylcarbamoyltransferase"/>
    <property type="match status" value="1"/>
</dbReference>
<dbReference type="CDD" id="cd24133">
    <property type="entry name" value="ASKHA_NBD_TsaD_bac"/>
    <property type="match status" value="1"/>
</dbReference>
<dbReference type="STRING" id="696127.midi_00802"/>
<dbReference type="InterPro" id="IPR022450">
    <property type="entry name" value="TsaD"/>
</dbReference>
<dbReference type="HAMAP" id="MF_01445">
    <property type="entry name" value="TsaD"/>
    <property type="match status" value="1"/>
</dbReference>
<dbReference type="GO" id="GO:0005737">
    <property type="term" value="C:cytoplasm"/>
    <property type="evidence" value="ECO:0007669"/>
    <property type="project" value="UniProtKB-SubCell"/>
</dbReference>
<evidence type="ECO:0000313" key="10">
    <source>
        <dbReference type="EMBL" id="AEI89092.1"/>
    </source>
</evidence>
<dbReference type="NCBIfam" id="TIGR00329">
    <property type="entry name" value="gcp_kae1"/>
    <property type="match status" value="1"/>
</dbReference>
<keyword evidence="10" id="KW-0255">Endonuclease</keyword>
<evidence type="ECO:0000256" key="5">
    <source>
        <dbReference type="ARBA" id="ARBA00023004"/>
    </source>
</evidence>